<sequence>MPSNKSRQFDLNHPSTILVTVPYHTIVVYRLSIVALAKRGGSYRDIAQVSGRGVTFQHLHSLILMSTLLSLKCHFPNLTVWFSNLVSFYTTSPSTREFPNSRIIWFVLHCKRFNLLQ</sequence>
<accession>A0A3N4JYC1</accession>
<organism evidence="1 2">
    <name type="scientific">Choiromyces venosus 120613-1</name>
    <dbReference type="NCBI Taxonomy" id="1336337"/>
    <lineage>
        <taxon>Eukaryota</taxon>
        <taxon>Fungi</taxon>
        <taxon>Dikarya</taxon>
        <taxon>Ascomycota</taxon>
        <taxon>Pezizomycotina</taxon>
        <taxon>Pezizomycetes</taxon>
        <taxon>Pezizales</taxon>
        <taxon>Tuberaceae</taxon>
        <taxon>Choiromyces</taxon>
    </lineage>
</organism>
<evidence type="ECO:0000313" key="2">
    <source>
        <dbReference type="Proteomes" id="UP000276215"/>
    </source>
</evidence>
<dbReference type="Proteomes" id="UP000276215">
    <property type="component" value="Unassembled WGS sequence"/>
</dbReference>
<protein>
    <submittedName>
        <fullName evidence="1">Uncharacterized protein</fullName>
    </submittedName>
</protein>
<evidence type="ECO:0000313" key="1">
    <source>
        <dbReference type="EMBL" id="RPB03227.1"/>
    </source>
</evidence>
<dbReference type="AlphaFoldDB" id="A0A3N4JYC1"/>
<name>A0A3N4JYC1_9PEZI</name>
<proteinExistence type="predicted"/>
<gene>
    <name evidence="1" type="ORF">L873DRAFT_219862</name>
</gene>
<reference evidence="1 2" key="1">
    <citation type="journal article" date="2018" name="Nat. Ecol. Evol.">
        <title>Pezizomycetes genomes reveal the molecular basis of ectomycorrhizal truffle lifestyle.</title>
        <authorList>
            <person name="Murat C."/>
            <person name="Payen T."/>
            <person name="Noel B."/>
            <person name="Kuo A."/>
            <person name="Morin E."/>
            <person name="Chen J."/>
            <person name="Kohler A."/>
            <person name="Krizsan K."/>
            <person name="Balestrini R."/>
            <person name="Da Silva C."/>
            <person name="Montanini B."/>
            <person name="Hainaut M."/>
            <person name="Levati E."/>
            <person name="Barry K.W."/>
            <person name="Belfiori B."/>
            <person name="Cichocki N."/>
            <person name="Clum A."/>
            <person name="Dockter R.B."/>
            <person name="Fauchery L."/>
            <person name="Guy J."/>
            <person name="Iotti M."/>
            <person name="Le Tacon F."/>
            <person name="Lindquist E.A."/>
            <person name="Lipzen A."/>
            <person name="Malagnac F."/>
            <person name="Mello A."/>
            <person name="Molinier V."/>
            <person name="Miyauchi S."/>
            <person name="Poulain J."/>
            <person name="Riccioni C."/>
            <person name="Rubini A."/>
            <person name="Sitrit Y."/>
            <person name="Splivallo R."/>
            <person name="Traeger S."/>
            <person name="Wang M."/>
            <person name="Zifcakova L."/>
            <person name="Wipf D."/>
            <person name="Zambonelli A."/>
            <person name="Paolocci F."/>
            <person name="Nowrousian M."/>
            <person name="Ottonello S."/>
            <person name="Baldrian P."/>
            <person name="Spatafora J.W."/>
            <person name="Henrissat B."/>
            <person name="Nagy L.G."/>
            <person name="Aury J.M."/>
            <person name="Wincker P."/>
            <person name="Grigoriev I.V."/>
            <person name="Bonfante P."/>
            <person name="Martin F.M."/>
        </authorList>
    </citation>
    <scope>NUCLEOTIDE SEQUENCE [LARGE SCALE GENOMIC DNA]</scope>
    <source>
        <strain evidence="1 2">120613-1</strain>
    </source>
</reference>
<dbReference type="EMBL" id="ML120363">
    <property type="protein sequence ID" value="RPB03227.1"/>
    <property type="molecule type" value="Genomic_DNA"/>
</dbReference>
<keyword evidence="2" id="KW-1185">Reference proteome</keyword>